<dbReference type="PANTHER" id="PTHR36920:SF1">
    <property type="entry name" value="OUTER MEMBRANE PROTEIN W"/>
    <property type="match status" value="1"/>
</dbReference>
<reference evidence="2 3" key="1">
    <citation type="journal article" date="2005" name="Nucleic Acids Res.">
        <title>Genomic blueprint of Hahella chejuensis, a marine microbe producing an algicidal agent.</title>
        <authorList>
            <person name="Jeong H."/>
            <person name="Yim J.H."/>
            <person name="Lee C."/>
            <person name="Choi S.-H."/>
            <person name="Park Y.K."/>
            <person name="Yoon S.H."/>
            <person name="Hur C.-G."/>
            <person name="Kang H.-Y."/>
            <person name="Kim D."/>
            <person name="Lee H.H."/>
            <person name="Park K.H."/>
            <person name="Park S.-H."/>
            <person name="Park H.-S."/>
            <person name="Lee H.K."/>
            <person name="Oh T.K."/>
            <person name="Kim J.F."/>
        </authorList>
    </citation>
    <scope>NUCLEOTIDE SEQUENCE [LARGE SCALE GENOMIC DNA]</scope>
    <source>
        <strain evidence="2 3">KCTC 2396</strain>
    </source>
</reference>
<evidence type="ECO:0000313" key="2">
    <source>
        <dbReference type="EMBL" id="ABC30332.1"/>
    </source>
</evidence>
<dbReference type="eggNOG" id="COG3047">
    <property type="taxonomic scope" value="Bacteria"/>
</dbReference>
<organism evidence="2 3">
    <name type="scientific">Hahella chejuensis (strain KCTC 2396)</name>
    <dbReference type="NCBI Taxonomy" id="349521"/>
    <lineage>
        <taxon>Bacteria</taxon>
        <taxon>Pseudomonadati</taxon>
        <taxon>Pseudomonadota</taxon>
        <taxon>Gammaproteobacteria</taxon>
        <taxon>Oceanospirillales</taxon>
        <taxon>Hahellaceae</taxon>
        <taxon>Hahella</taxon>
    </lineage>
</organism>
<dbReference type="KEGG" id="hch:HCH_03590"/>
<dbReference type="Gene3D" id="2.40.160.20">
    <property type="match status" value="1"/>
</dbReference>
<sequence length="223" mass="23773">MHKLSKSMLALGLLVCAGSAMAHQPGDMVLRVGAAMVDPQDDSSTLRVNGTSVDGTSVSVDNDTQLGLTFTYMLREHIGLEVLAATPFSHEVTAHGLGDDLKTAEVTHLPPTVSVQYYPMEAGAAFQPYVGVGVNYTLFFDEELTSDFKGAMGDGKIKLDNSFGAAFQLGVDYQLTDNLVVNAAVWKIGIDTTATIDLDSGAQIKTDVDIDPLVYMVGVGYKF</sequence>
<dbReference type="InterPro" id="IPR000758">
    <property type="entry name" value="Enterovir_OMP"/>
</dbReference>
<dbReference type="RefSeq" id="WP_011397400.1">
    <property type="nucleotide sequence ID" value="NC_007645.1"/>
</dbReference>
<dbReference type="GO" id="GO:0019867">
    <property type="term" value="C:outer membrane"/>
    <property type="evidence" value="ECO:0007669"/>
    <property type="project" value="InterPro"/>
</dbReference>
<dbReference type="InterPro" id="IPR005618">
    <property type="entry name" value="OMPW"/>
</dbReference>
<dbReference type="InterPro" id="IPR011250">
    <property type="entry name" value="OMP/PagP_B-barrel"/>
</dbReference>
<gene>
    <name evidence="2" type="ordered locus">HCH_03590</name>
</gene>
<dbReference type="EMBL" id="CP000155">
    <property type="protein sequence ID" value="ABC30332.1"/>
    <property type="molecule type" value="Genomic_DNA"/>
</dbReference>
<evidence type="ECO:0000256" key="1">
    <source>
        <dbReference type="SAM" id="SignalP"/>
    </source>
</evidence>
<accession>Q2SG92</accession>
<dbReference type="PROSITE" id="PS00695">
    <property type="entry name" value="ENT_VIR_OMP_2"/>
    <property type="match status" value="1"/>
</dbReference>
<proteinExistence type="predicted"/>
<protein>
    <submittedName>
        <fullName evidence="2">Outer membrane protein W</fullName>
    </submittedName>
</protein>
<feature type="signal peptide" evidence="1">
    <location>
        <begin position="1"/>
        <end position="22"/>
    </location>
</feature>
<feature type="chain" id="PRO_5004215401" evidence="1">
    <location>
        <begin position="23"/>
        <end position="223"/>
    </location>
</feature>
<dbReference type="OrthoDB" id="9807574at2"/>
<keyword evidence="3" id="KW-1185">Reference proteome</keyword>
<dbReference type="AlphaFoldDB" id="Q2SG92"/>
<dbReference type="HOGENOM" id="CLU_042505_1_1_6"/>
<dbReference type="STRING" id="349521.HCH_03590"/>
<dbReference type="GO" id="GO:0055085">
    <property type="term" value="P:transmembrane transport"/>
    <property type="evidence" value="ECO:0007669"/>
    <property type="project" value="TreeGrafter"/>
</dbReference>
<name>Q2SG92_HAHCH</name>
<dbReference type="SUPFAM" id="SSF56925">
    <property type="entry name" value="OMPA-like"/>
    <property type="match status" value="1"/>
</dbReference>
<dbReference type="Pfam" id="PF03922">
    <property type="entry name" value="OmpW"/>
    <property type="match status" value="1"/>
</dbReference>
<evidence type="ECO:0000313" key="3">
    <source>
        <dbReference type="Proteomes" id="UP000000238"/>
    </source>
</evidence>
<dbReference type="GO" id="GO:0044384">
    <property type="term" value="C:host outer membrane"/>
    <property type="evidence" value="ECO:0007669"/>
    <property type="project" value="InterPro"/>
</dbReference>
<keyword evidence="1" id="KW-0732">Signal</keyword>
<dbReference type="PANTHER" id="PTHR36920">
    <property type="match status" value="1"/>
</dbReference>
<dbReference type="Proteomes" id="UP000000238">
    <property type="component" value="Chromosome"/>
</dbReference>